<dbReference type="PANTHER" id="PTHR18905:SF13">
    <property type="entry name" value="NON-CENTROSOMAL MICROTUBULE ARRAY"/>
    <property type="match status" value="1"/>
</dbReference>
<feature type="region of interest" description="Disordered" evidence="7">
    <location>
        <begin position="1751"/>
        <end position="1777"/>
    </location>
</feature>
<dbReference type="GO" id="GO:0034454">
    <property type="term" value="P:microtubule anchoring at centrosome"/>
    <property type="evidence" value="ECO:0007669"/>
    <property type="project" value="TreeGrafter"/>
</dbReference>
<dbReference type="Pfam" id="PF13499">
    <property type="entry name" value="EF-hand_7"/>
    <property type="match status" value="1"/>
</dbReference>
<evidence type="ECO:0000256" key="2">
    <source>
        <dbReference type="ARBA" id="ARBA00022490"/>
    </source>
</evidence>
<accession>A0A553PLN4</accession>
<feature type="region of interest" description="Disordered" evidence="7">
    <location>
        <begin position="1531"/>
        <end position="1557"/>
    </location>
</feature>
<feature type="domain" description="EF-hand" evidence="8">
    <location>
        <begin position="185"/>
        <end position="220"/>
    </location>
</feature>
<feature type="compositionally biased region" description="Low complexity" evidence="7">
    <location>
        <begin position="674"/>
        <end position="685"/>
    </location>
</feature>
<name>A0A553PLN4_TIGCA</name>
<keyword evidence="2" id="KW-0963">Cytoplasm</keyword>
<proteinExistence type="predicted"/>
<keyword evidence="6" id="KW-0175">Coiled coil</keyword>
<keyword evidence="3" id="KW-0597">Phosphoprotein</keyword>
<feature type="region of interest" description="Disordered" evidence="7">
    <location>
        <begin position="1016"/>
        <end position="1055"/>
    </location>
</feature>
<sequence length="1777" mass="198946">MFLIRITDPYEMAGSITSGSISFERCDSYEDQLKSLFISCCDRQQEELDENGLVRLCQELELSQSSQERLARRLLQNAPNGTVSFEVFKEALVVLLEQLHPVKPEVEPKLVVRNKKYGRKSRPSSVDISDEELEESVQERLNSNHAQAKDLSPSSVDDGIIQDICHEGGRFADFHFDSADLDGVDEREYLRSIWQRLRVGRDGYLDRQELAEVCEVIGMEKLPIEIVDQLFKRLDADGDGRVEFEDLLSLFQSSKAFSKPSISAGPSSSVPLIASNPESLSPVPSLPGSGESSVHHKSPQSRQGSANSSRRSNQFSHHSSPLSESLKQTTEFAYFSALDPDHTGLCSTENVVEYLESIGVTNPGKMILDLRISLSQPELDLKTLSGLMDEDLDQTLDGCPHNVSNSVLVCQSEVRYLRSSLDNVAFERDKLRLDVSEANQRSLLLAQEIDDQNARLEKSSQVKFRELEQKYVDQIRELQGELSSEKEQHQYVSLELDSRQRMISEKMNEKESKMREQIRNLEKENERLEKDHTSFSQKLQDMVAMNQSLQIEVDSMGPLKERLLELEGSCATGVDQTILELTERVDELNKMNKDLRDQIDELHMQAESAKLSHFESRRSSAPFFQSATTSNSLDGKPVRFSRSLSLKHPLKRGRNPTVEEDPGEDSNAPGAVTSSEESSISSRVSSPREGKVPRKSVKCVISEEDFLDSNHPETHLTSLSVELGTANLPVIDSPPSSLGSIDDSLVMGNFESSFPSSSAVMGEVGEIRGIEQEEPSCCNRTTAALRAQIAQLEVRCQRLQEEKKTQEDELLEEVESLRQAKENEISRIRHDLDATNMKLNKVLAEKDHLDENLRQSTLINVSLSTEMKKVDSEMEAVQSRLLTALGEIDHCKGKQASDEDRITVLTGKCSKLEDRLRESVITLGSPASSLSRSSSSASSSRTSSTIHSSSSNENIQVIAVRHNMSPPQLKRSNSPCVSKIFVNSEQSSPVAGARQPRQLVSSASFSGLFKSHSLSIHSPGSSASSSSSSCAGHQPSSLPLIPTSNAIKRSRSTSDNERAKVQVFQLEQHCKNLEGELDHVKDEIIKILSDKTSASKENQSLKHYAKAYELLKNENADLKKELAMLKLNPPKSPSLSSGSSRGSIETSTDHHDIDRSSPDGQEFESVTTSSTASSPSTSHKPRILSEIPEQPDSLDDDTSDDKRLHLEKELESVKSEQVKEREAWSTKISQLEESLELMRSEFENMEDYWQGKLDEERQFYENQLKTSDANFKDLEMKMREYEDLLMTSESVSNPEAEKLSTIAETVSLEGQVTDLETEILELKNQIEELTREKEENEQILEDQWHEKILKEQEGFEKEKETLQSRILDLVQNLKKVSLDLEKANQEKEVINVKYNQDVSRLQGSYTKMQEHLRRTQSVTGSFPPQSRTKIQIKQPSSLPPEIIGDGSAQADLQRLHEFRRLIQDECDQLLLRRDQLQQDVVGDSFLWFTVPPPPSSNPSSVCTSTTTTATSIRPVVPQSGSLSLDSSFRFDPSSNSIQMEQPGLEGPSERPHLLHSSTTMLDGGDGMKRGQHSAIKDLALFKTSALSSMARAYKAVLQDIEREKATIAEEMQELRSSKQKLRKGISFNPIKALQNRLKHQEARCKHLRDALQVQQDQSDKILQVTRDQHRSEIENLETLIKVNQEILHSQMSKYNDQMHRLIQSDALVKQLSTQNESLILAIQMLEDTLNGDETGEDTRECLTHMCKILTSDDSPESSCSGSDCGSSGLSTTSTGGD</sequence>
<feature type="region of interest" description="Disordered" evidence="7">
    <location>
        <begin position="644"/>
        <end position="696"/>
    </location>
</feature>
<keyword evidence="10" id="KW-1185">Reference proteome</keyword>
<feature type="region of interest" description="Disordered" evidence="7">
    <location>
        <begin position="1127"/>
        <end position="1200"/>
    </location>
</feature>
<reference evidence="9 10" key="1">
    <citation type="journal article" date="2018" name="Nat. Ecol. Evol.">
        <title>Genomic signatures of mitonuclear coevolution across populations of Tigriopus californicus.</title>
        <authorList>
            <person name="Barreto F.S."/>
            <person name="Watson E.T."/>
            <person name="Lima T.G."/>
            <person name="Willett C.S."/>
            <person name="Edmands S."/>
            <person name="Li W."/>
            <person name="Burton R.S."/>
        </authorList>
    </citation>
    <scope>NUCLEOTIDE SEQUENCE [LARGE SCALE GENOMIC DNA]</scope>
    <source>
        <strain evidence="9 10">San Diego</strain>
    </source>
</reference>
<dbReference type="InterPro" id="IPR018247">
    <property type="entry name" value="EF_Hand_1_Ca_BS"/>
</dbReference>
<evidence type="ECO:0000256" key="3">
    <source>
        <dbReference type="ARBA" id="ARBA00022553"/>
    </source>
</evidence>
<feature type="coiled-coil region" evidence="6">
    <location>
        <begin position="468"/>
        <end position="538"/>
    </location>
</feature>
<keyword evidence="4" id="KW-0106">Calcium</keyword>
<dbReference type="PANTHER" id="PTHR18905">
    <property type="entry name" value="NINEIN"/>
    <property type="match status" value="1"/>
</dbReference>
<evidence type="ECO:0000259" key="8">
    <source>
        <dbReference type="PROSITE" id="PS50222"/>
    </source>
</evidence>
<dbReference type="PROSITE" id="PS00018">
    <property type="entry name" value="EF_HAND_1"/>
    <property type="match status" value="1"/>
</dbReference>
<protein>
    <recommendedName>
        <fullName evidence="8">EF-hand domain-containing protein</fullName>
    </recommendedName>
</protein>
<organism evidence="9 10">
    <name type="scientific">Tigriopus californicus</name>
    <name type="common">Marine copepod</name>
    <dbReference type="NCBI Taxonomy" id="6832"/>
    <lineage>
        <taxon>Eukaryota</taxon>
        <taxon>Metazoa</taxon>
        <taxon>Ecdysozoa</taxon>
        <taxon>Arthropoda</taxon>
        <taxon>Crustacea</taxon>
        <taxon>Multicrustacea</taxon>
        <taxon>Hexanauplia</taxon>
        <taxon>Copepoda</taxon>
        <taxon>Harpacticoida</taxon>
        <taxon>Harpacticidae</taxon>
        <taxon>Tigriopus</taxon>
    </lineage>
</organism>
<dbReference type="STRING" id="6832.A0A553PLN4"/>
<dbReference type="EMBL" id="VCGU01000003">
    <property type="protein sequence ID" value="TRY78591.1"/>
    <property type="molecule type" value="Genomic_DNA"/>
</dbReference>
<dbReference type="GO" id="GO:0005813">
    <property type="term" value="C:centrosome"/>
    <property type="evidence" value="ECO:0007669"/>
    <property type="project" value="UniProtKB-SubCell"/>
</dbReference>
<dbReference type="OMA" id="SICARRS"/>
<evidence type="ECO:0000256" key="6">
    <source>
        <dbReference type="SAM" id="Coils"/>
    </source>
</evidence>
<dbReference type="Proteomes" id="UP000318571">
    <property type="component" value="Chromosome 11"/>
</dbReference>
<dbReference type="CDD" id="cd00051">
    <property type="entry name" value="EFh"/>
    <property type="match status" value="1"/>
</dbReference>
<feature type="compositionally biased region" description="Low complexity" evidence="7">
    <location>
        <begin position="258"/>
        <end position="292"/>
    </location>
</feature>
<feature type="compositionally biased region" description="Low complexity" evidence="7">
    <location>
        <begin position="1127"/>
        <end position="1143"/>
    </location>
</feature>
<keyword evidence="5" id="KW-0206">Cytoskeleton</keyword>
<feature type="coiled-coil region" evidence="6">
    <location>
        <begin position="578"/>
        <end position="612"/>
    </location>
</feature>
<feature type="compositionally biased region" description="Low complexity" evidence="7">
    <location>
        <begin position="1016"/>
        <end position="1037"/>
    </location>
</feature>
<gene>
    <name evidence="9" type="ORF">TCAL_12281</name>
</gene>
<evidence type="ECO:0000256" key="1">
    <source>
        <dbReference type="ARBA" id="ARBA00004300"/>
    </source>
</evidence>
<dbReference type="InterPro" id="IPR011992">
    <property type="entry name" value="EF-hand-dom_pair"/>
</dbReference>
<feature type="region of interest" description="Disordered" evidence="7">
    <location>
        <begin position="258"/>
        <end position="324"/>
    </location>
</feature>
<evidence type="ECO:0000313" key="10">
    <source>
        <dbReference type="Proteomes" id="UP000318571"/>
    </source>
</evidence>
<dbReference type="Gene3D" id="1.10.238.10">
    <property type="entry name" value="EF-hand"/>
    <property type="match status" value="1"/>
</dbReference>
<dbReference type="SUPFAM" id="SSF47473">
    <property type="entry name" value="EF-hand"/>
    <property type="match status" value="1"/>
</dbReference>
<comment type="subcellular location">
    <subcellularLocation>
        <location evidence="1">Cytoplasm</location>
        <location evidence="1">Cytoskeleton</location>
        <location evidence="1">Microtubule organizing center</location>
        <location evidence="1">Centrosome</location>
    </subcellularLocation>
</comment>
<evidence type="ECO:0000256" key="7">
    <source>
        <dbReference type="SAM" id="MobiDB-lite"/>
    </source>
</evidence>
<evidence type="ECO:0000256" key="5">
    <source>
        <dbReference type="ARBA" id="ARBA00023212"/>
    </source>
</evidence>
<feature type="domain" description="EF-hand" evidence="8">
    <location>
        <begin position="222"/>
        <end position="257"/>
    </location>
</feature>
<feature type="coiled-coil region" evidence="6">
    <location>
        <begin position="1590"/>
        <end position="1657"/>
    </location>
</feature>
<dbReference type="InterPro" id="IPR002048">
    <property type="entry name" value="EF_hand_dom"/>
</dbReference>
<feature type="coiled-coil region" evidence="6">
    <location>
        <begin position="782"/>
        <end position="852"/>
    </location>
</feature>
<feature type="compositionally biased region" description="Polar residues" evidence="7">
    <location>
        <begin position="300"/>
        <end position="324"/>
    </location>
</feature>
<dbReference type="PROSITE" id="PS50222">
    <property type="entry name" value="EF_HAND_2"/>
    <property type="match status" value="2"/>
</dbReference>
<feature type="compositionally biased region" description="Basic and acidic residues" evidence="7">
    <location>
        <begin position="1147"/>
        <end position="1157"/>
    </location>
</feature>
<dbReference type="GO" id="GO:0005509">
    <property type="term" value="F:calcium ion binding"/>
    <property type="evidence" value="ECO:0007669"/>
    <property type="project" value="InterPro"/>
</dbReference>
<evidence type="ECO:0000256" key="4">
    <source>
        <dbReference type="ARBA" id="ARBA00022837"/>
    </source>
</evidence>
<comment type="caution">
    <text evidence="9">The sequence shown here is derived from an EMBL/GenBank/DDBJ whole genome shotgun (WGS) entry which is preliminary data.</text>
</comment>
<feature type="region of interest" description="Disordered" evidence="7">
    <location>
        <begin position="924"/>
        <end position="953"/>
    </location>
</feature>
<feature type="compositionally biased region" description="Low complexity" evidence="7">
    <location>
        <begin position="1165"/>
        <end position="1178"/>
    </location>
</feature>
<feature type="coiled-coil region" evidence="6">
    <location>
        <begin position="1221"/>
        <end position="1393"/>
    </location>
</feature>
<feature type="compositionally biased region" description="Low complexity" evidence="7">
    <location>
        <begin position="1756"/>
        <end position="1777"/>
    </location>
</feature>
<dbReference type="SMART" id="SM00054">
    <property type="entry name" value="EFh"/>
    <property type="match status" value="2"/>
</dbReference>
<evidence type="ECO:0000313" key="9">
    <source>
        <dbReference type="EMBL" id="TRY78591.1"/>
    </source>
</evidence>
<feature type="compositionally biased region" description="Low complexity" evidence="7">
    <location>
        <begin position="925"/>
        <end position="951"/>
    </location>
</feature>